<dbReference type="SUPFAM" id="SSF82649">
    <property type="entry name" value="SufE/NifU"/>
    <property type="match status" value="1"/>
</dbReference>
<dbReference type="Pfam" id="PF02657">
    <property type="entry name" value="SufE"/>
    <property type="match status" value="1"/>
</dbReference>
<evidence type="ECO:0000256" key="1">
    <source>
        <dbReference type="ARBA" id="ARBA00010282"/>
    </source>
</evidence>
<organism evidence="3 4">
    <name type="scientific">Iodidimonas muriae</name>
    <dbReference type="NCBI Taxonomy" id="261467"/>
    <lineage>
        <taxon>Bacteria</taxon>
        <taxon>Pseudomonadati</taxon>
        <taxon>Pseudomonadota</taxon>
        <taxon>Alphaproteobacteria</taxon>
        <taxon>Iodidimonadales</taxon>
        <taxon>Iodidimonadaceae</taxon>
        <taxon>Iodidimonas</taxon>
    </lineage>
</organism>
<evidence type="ECO:0000313" key="3">
    <source>
        <dbReference type="EMBL" id="GGO10924.1"/>
    </source>
</evidence>
<protein>
    <submittedName>
        <fullName evidence="3">Cysteine desufuration protein SufE</fullName>
    </submittedName>
</protein>
<dbReference type="Proteomes" id="UP000602381">
    <property type="component" value="Unassembled WGS sequence"/>
</dbReference>
<name>A0ABQ2LEQ0_9PROT</name>
<comment type="similarity">
    <text evidence="1">Belongs to the SufE family.</text>
</comment>
<evidence type="ECO:0000259" key="2">
    <source>
        <dbReference type="Pfam" id="PF02657"/>
    </source>
</evidence>
<accession>A0ABQ2LEQ0</accession>
<dbReference type="EMBL" id="BMOV01000004">
    <property type="protein sequence ID" value="GGO10924.1"/>
    <property type="molecule type" value="Genomic_DNA"/>
</dbReference>
<sequence length="157" mass="17794">MTQMPNVQNQTAYESLDGTTLQDVRDSFELLDDWEDRYRYIIELGRKLPKLPQDAYNEANKVRGCTSQVWLVATPEGPEHRLVLKGDSDAHIVKGLVALMLLIFSRKTPDDILKTDARAILEELDLRQHLSPMRANGLFSMLERIEALAASAKKQTA</sequence>
<reference evidence="4" key="1">
    <citation type="journal article" date="2019" name="Int. J. Syst. Evol. Microbiol.">
        <title>The Global Catalogue of Microorganisms (GCM) 10K type strain sequencing project: providing services to taxonomists for standard genome sequencing and annotation.</title>
        <authorList>
            <consortium name="The Broad Institute Genomics Platform"/>
            <consortium name="The Broad Institute Genome Sequencing Center for Infectious Disease"/>
            <person name="Wu L."/>
            <person name="Ma J."/>
        </authorList>
    </citation>
    <scope>NUCLEOTIDE SEQUENCE [LARGE SCALE GENOMIC DNA]</scope>
    <source>
        <strain evidence="4">JCM 17843</strain>
    </source>
</reference>
<proteinExistence type="inferred from homology"/>
<comment type="caution">
    <text evidence="3">The sequence shown here is derived from an EMBL/GenBank/DDBJ whole genome shotgun (WGS) entry which is preliminary data.</text>
</comment>
<dbReference type="PANTHER" id="PTHR43597:SF5">
    <property type="entry name" value="SUFE-LIKE PROTEIN 2, CHLOROPLASTIC"/>
    <property type="match status" value="1"/>
</dbReference>
<evidence type="ECO:0000313" key="4">
    <source>
        <dbReference type="Proteomes" id="UP000602381"/>
    </source>
</evidence>
<dbReference type="InterPro" id="IPR003808">
    <property type="entry name" value="Fe-S_metab-assoc_dom"/>
</dbReference>
<keyword evidence="4" id="KW-1185">Reference proteome</keyword>
<dbReference type="PANTHER" id="PTHR43597">
    <property type="entry name" value="SULFUR ACCEPTOR PROTEIN CSDE"/>
    <property type="match status" value="1"/>
</dbReference>
<gene>
    <name evidence="3" type="ORF">GCM10007972_14220</name>
</gene>
<dbReference type="Gene3D" id="3.90.1010.10">
    <property type="match status" value="1"/>
</dbReference>
<feature type="domain" description="Fe-S metabolism associated" evidence="2">
    <location>
        <begin position="26"/>
        <end position="147"/>
    </location>
</feature>